<dbReference type="OrthoDB" id="5587990at2"/>
<dbReference type="RefSeq" id="WP_023660249.1">
    <property type="nucleotide sequence ID" value="NZ_CM002299.1"/>
</dbReference>
<dbReference type="HOGENOM" id="CLU_181549_0_0_6"/>
<comment type="caution">
    <text evidence="1">The sequence shown here is derived from an EMBL/GenBank/DDBJ whole genome shotgun (WGS) entry which is preliminary data.</text>
</comment>
<dbReference type="AlphaFoldDB" id="A4AD61"/>
<sequence length="96" mass="11052">MKLSNHACNRSQQRGIAQKEMQILMRFGDELQGGSKATIFCVNSKQTRKEIESLWQNSRDFDLEGVVSSYLVVKEGDVVVTTGHRKIRFQKNRRAH</sequence>
<protein>
    <recommendedName>
        <fullName evidence="3">DUF4258 domain-containing protein</fullName>
    </recommendedName>
</protein>
<reference evidence="1 2" key="1">
    <citation type="journal article" date="2007" name="Proc. Natl. Acad. Sci. U.S.A.">
        <title>Characterization of a marine gammaproteobacterium capable of aerobic anoxygenic photosynthesis.</title>
        <authorList>
            <person name="Fuchs B.M."/>
            <person name="Spring S."/>
            <person name="Teeling H."/>
            <person name="Quast C."/>
            <person name="Wulf J."/>
            <person name="Schattenhofer M."/>
            <person name="Yan S."/>
            <person name="Ferriera S."/>
            <person name="Johnson J."/>
            <person name="Glockner F.O."/>
            <person name="Amann R."/>
        </authorList>
    </citation>
    <scope>NUCLEOTIDE SEQUENCE [LARGE SCALE GENOMIC DNA]</scope>
    <source>
        <strain evidence="1">KT71</strain>
    </source>
</reference>
<accession>A4AD61</accession>
<keyword evidence="2" id="KW-1185">Reference proteome</keyword>
<proteinExistence type="predicted"/>
<reference evidence="1 2" key="2">
    <citation type="journal article" date="2009" name="PLoS ONE">
        <title>The photosynthetic apparatus and its regulation in the aerobic gammaproteobacterium Congregibacter litoralis gen. nov., sp. nov.</title>
        <authorList>
            <person name="Spring S."/>
            <person name="Lunsdorf H."/>
            <person name="Fuchs B.M."/>
            <person name="Tindall B.J."/>
        </authorList>
    </citation>
    <scope>NUCLEOTIDE SEQUENCE [LARGE SCALE GENOMIC DNA]</scope>
    <source>
        <strain evidence="1">KT71</strain>
    </source>
</reference>
<gene>
    <name evidence="1" type="ORF">KT71_08660</name>
</gene>
<dbReference type="STRING" id="314285.KT71_08660"/>
<name>A4AD61_9GAMM</name>
<organism evidence="1 2">
    <name type="scientific">Congregibacter litoralis KT71</name>
    <dbReference type="NCBI Taxonomy" id="314285"/>
    <lineage>
        <taxon>Bacteria</taxon>
        <taxon>Pseudomonadati</taxon>
        <taxon>Pseudomonadota</taxon>
        <taxon>Gammaproteobacteria</taxon>
        <taxon>Cellvibrionales</taxon>
        <taxon>Halieaceae</taxon>
        <taxon>Congregibacter</taxon>
    </lineage>
</organism>
<dbReference type="EMBL" id="AAOA02000003">
    <property type="protein sequence ID" value="EAQ96114.2"/>
    <property type="molecule type" value="Genomic_DNA"/>
</dbReference>
<evidence type="ECO:0000313" key="1">
    <source>
        <dbReference type="EMBL" id="EAQ96114.2"/>
    </source>
</evidence>
<evidence type="ECO:0000313" key="2">
    <source>
        <dbReference type="Proteomes" id="UP000019205"/>
    </source>
</evidence>
<evidence type="ECO:0008006" key="3">
    <source>
        <dbReference type="Google" id="ProtNLM"/>
    </source>
</evidence>
<dbReference type="Proteomes" id="UP000019205">
    <property type="component" value="Chromosome"/>
</dbReference>